<dbReference type="InterPro" id="IPR003191">
    <property type="entry name" value="Guanylate-bd/ATL_C"/>
</dbReference>
<feature type="compositionally biased region" description="Basic and acidic residues" evidence="2">
    <location>
        <begin position="248"/>
        <end position="263"/>
    </location>
</feature>
<dbReference type="Pfam" id="PF02263">
    <property type="entry name" value="GBP"/>
    <property type="match status" value="1"/>
</dbReference>
<keyword evidence="1" id="KW-0378">Hydrolase</keyword>
<evidence type="ECO:0000313" key="5">
    <source>
        <dbReference type="Ensembl" id="ENSCMIP00000011619.1"/>
    </source>
</evidence>
<protein>
    <recommendedName>
        <fullName evidence="7">Guanylate-binding protein/Atlastin C-terminal domain-containing protein</fullName>
    </recommendedName>
</protein>
<reference evidence="6" key="1">
    <citation type="journal article" date="2006" name="Science">
        <title>Ancient noncoding elements conserved in the human genome.</title>
        <authorList>
            <person name="Venkatesh B."/>
            <person name="Kirkness E.F."/>
            <person name="Loh Y.H."/>
            <person name="Halpern A.L."/>
            <person name="Lee A.P."/>
            <person name="Johnson J."/>
            <person name="Dandona N."/>
            <person name="Viswanathan L.D."/>
            <person name="Tay A."/>
            <person name="Venter J.C."/>
            <person name="Strausberg R.L."/>
            <person name="Brenner S."/>
        </authorList>
    </citation>
    <scope>NUCLEOTIDE SEQUENCE [LARGE SCALE GENOMIC DNA]</scope>
</reference>
<evidence type="ECO:0000259" key="3">
    <source>
        <dbReference type="Pfam" id="PF02263"/>
    </source>
</evidence>
<dbReference type="OMA" id="HERCRSE"/>
<evidence type="ECO:0008006" key="7">
    <source>
        <dbReference type="Google" id="ProtNLM"/>
    </source>
</evidence>
<dbReference type="GeneTree" id="ENSGT00940000154265"/>
<dbReference type="InterPro" id="IPR015894">
    <property type="entry name" value="Guanylate-bd_N"/>
</dbReference>
<feature type="compositionally biased region" description="Polar residues" evidence="2">
    <location>
        <begin position="264"/>
        <end position="275"/>
    </location>
</feature>
<organism evidence="5 6">
    <name type="scientific">Callorhinchus milii</name>
    <name type="common">Ghost shark</name>
    <dbReference type="NCBI Taxonomy" id="7868"/>
    <lineage>
        <taxon>Eukaryota</taxon>
        <taxon>Metazoa</taxon>
        <taxon>Chordata</taxon>
        <taxon>Craniata</taxon>
        <taxon>Vertebrata</taxon>
        <taxon>Chondrichthyes</taxon>
        <taxon>Holocephali</taxon>
        <taxon>Chimaeriformes</taxon>
        <taxon>Callorhinchidae</taxon>
        <taxon>Callorhinchus</taxon>
    </lineage>
</organism>
<evidence type="ECO:0000256" key="2">
    <source>
        <dbReference type="SAM" id="MobiDB-lite"/>
    </source>
</evidence>
<feature type="compositionally biased region" description="Basic and acidic residues" evidence="2">
    <location>
        <begin position="278"/>
        <end position="299"/>
    </location>
</feature>
<dbReference type="Gene3D" id="3.40.50.300">
    <property type="entry name" value="P-loop containing nucleotide triphosphate hydrolases"/>
    <property type="match status" value="1"/>
</dbReference>
<evidence type="ECO:0000313" key="6">
    <source>
        <dbReference type="Proteomes" id="UP000314986"/>
    </source>
</evidence>
<evidence type="ECO:0000259" key="4">
    <source>
        <dbReference type="Pfam" id="PF02841"/>
    </source>
</evidence>
<keyword evidence="6" id="KW-1185">Reference proteome</keyword>
<dbReference type="InterPro" id="IPR036543">
    <property type="entry name" value="Guanylate-bd_C_sf"/>
</dbReference>
<dbReference type="Ensembl" id="ENSCMIT00000011902.1">
    <property type="protein sequence ID" value="ENSCMIP00000011619.1"/>
    <property type="gene ID" value="ENSCMIG00000006022.1"/>
</dbReference>
<sequence length="307" mass="35583">MDFNLKLEINGTPVTADEYLEYVLRLKPDVSKRNIEHNRPRERITSFFPKRKCFVMNPAFKKHTRTFVDYIYMKAQTKRDTQGREVTGKMLAPMVTTYVTMICSGRVPCLENAVTTMSKIENTAAVREALDFYKEAMNEVKPPIQSVDALFTVHERCRSEALQVFLKRSFKDEGDKYQAELERNMATLYEMFQKNFELSERDLLELLEPIEKRMRGAACDRPGGYAEFENDKDALISKYHKNPGKGLQAKDTHQEFPKNKEQHQIVQQTSITLSGKETALRAEPKKPELMKEAREEESIAHQQLTAE</sequence>
<dbReference type="PANTHER" id="PTHR10751">
    <property type="entry name" value="GUANYLATE BINDING PROTEIN"/>
    <property type="match status" value="1"/>
</dbReference>
<reference evidence="6" key="3">
    <citation type="journal article" date="2014" name="Nature">
        <title>Elephant shark genome provides unique insights into gnathostome evolution.</title>
        <authorList>
            <consortium name="International Elephant Shark Genome Sequencing Consortium"/>
            <person name="Venkatesh B."/>
            <person name="Lee A.P."/>
            <person name="Ravi V."/>
            <person name="Maurya A.K."/>
            <person name="Lian M.M."/>
            <person name="Swann J.B."/>
            <person name="Ohta Y."/>
            <person name="Flajnik M.F."/>
            <person name="Sutoh Y."/>
            <person name="Kasahara M."/>
            <person name="Hoon S."/>
            <person name="Gangu V."/>
            <person name="Roy S.W."/>
            <person name="Irimia M."/>
            <person name="Korzh V."/>
            <person name="Kondrychyn I."/>
            <person name="Lim Z.W."/>
            <person name="Tay B.H."/>
            <person name="Tohari S."/>
            <person name="Kong K.W."/>
            <person name="Ho S."/>
            <person name="Lorente-Galdos B."/>
            <person name="Quilez J."/>
            <person name="Marques-Bonet T."/>
            <person name="Raney B.J."/>
            <person name="Ingham P.W."/>
            <person name="Tay A."/>
            <person name="Hillier L.W."/>
            <person name="Minx P."/>
            <person name="Boehm T."/>
            <person name="Wilson R.K."/>
            <person name="Brenner S."/>
            <person name="Warren W.C."/>
        </authorList>
    </citation>
    <scope>NUCLEOTIDE SEQUENCE [LARGE SCALE GENOMIC DNA]</scope>
</reference>
<dbReference type="InterPro" id="IPR027417">
    <property type="entry name" value="P-loop_NTPase"/>
</dbReference>
<dbReference type="AlphaFoldDB" id="A0A4W3HQW8"/>
<evidence type="ECO:0000256" key="1">
    <source>
        <dbReference type="ARBA" id="ARBA00022801"/>
    </source>
</evidence>
<feature type="region of interest" description="Disordered" evidence="2">
    <location>
        <begin position="245"/>
        <end position="307"/>
    </location>
</feature>
<reference evidence="5" key="5">
    <citation type="submission" date="2025-09" db="UniProtKB">
        <authorList>
            <consortium name="Ensembl"/>
        </authorList>
    </citation>
    <scope>IDENTIFICATION</scope>
</reference>
<feature type="domain" description="Guanylate-binding protein N-terminal" evidence="3">
    <location>
        <begin position="2"/>
        <end position="71"/>
    </location>
</feature>
<name>A0A4W3HQW8_CALMI</name>
<dbReference type="InParanoid" id="A0A4W3HQW8"/>
<dbReference type="SUPFAM" id="SSF48340">
    <property type="entry name" value="Interferon-induced guanylate-binding protein 1 (GBP1), C-terminal domain"/>
    <property type="match status" value="1"/>
</dbReference>
<dbReference type="Proteomes" id="UP000314986">
    <property type="component" value="Unassembled WGS sequence"/>
</dbReference>
<feature type="domain" description="Guanylate-binding protein/Atlastin C-terminal" evidence="4">
    <location>
        <begin position="83"/>
        <end position="298"/>
    </location>
</feature>
<reference evidence="5" key="4">
    <citation type="submission" date="2025-08" db="UniProtKB">
        <authorList>
            <consortium name="Ensembl"/>
        </authorList>
    </citation>
    <scope>IDENTIFICATION</scope>
</reference>
<reference evidence="6" key="2">
    <citation type="journal article" date="2007" name="PLoS Biol.">
        <title>Survey sequencing and comparative analysis of the elephant shark (Callorhinchus milii) genome.</title>
        <authorList>
            <person name="Venkatesh B."/>
            <person name="Kirkness E.F."/>
            <person name="Loh Y.H."/>
            <person name="Halpern A.L."/>
            <person name="Lee A.P."/>
            <person name="Johnson J."/>
            <person name="Dandona N."/>
            <person name="Viswanathan L.D."/>
            <person name="Tay A."/>
            <person name="Venter J.C."/>
            <person name="Strausberg R.L."/>
            <person name="Brenner S."/>
        </authorList>
    </citation>
    <scope>NUCLEOTIDE SEQUENCE [LARGE SCALE GENOMIC DNA]</scope>
</reference>
<dbReference type="Pfam" id="PF02841">
    <property type="entry name" value="GBP_C"/>
    <property type="match status" value="1"/>
</dbReference>
<accession>A0A4W3HQW8</accession>
<dbReference type="STRING" id="7868.ENSCMIP00000011619"/>
<dbReference type="GO" id="GO:0003924">
    <property type="term" value="F:GTPase activity"/>
    <property type="evidence" value="ECO:0007669"/>
    <property type="project" value="InterPro"/>
</dbReference>
<dbReference type="Gene3D" id="1.20.1000.10">
    <property type="entry name" value="Guanylate-binding protein, C-terminal domain"/>
    <property type="match status" value="1"/>
</dbReference>
<dbReference type="GO" id="GO:0005525">
    <property type="term" value="F:GTP binding"/>
    <property type="evidence" value="ECO:0007669"/>
    <property type="project" value="InterPro"/>
</dbReference>
<proteinExistence type="predicted"/>